<name>A0A1Y2EMB7_9BASI</name>
<dbReference type="EMBL" id="MCGR01000050">
    <property type="protein sequence ID" value="ORY72721.1"/>
    <property type="molecule type" value="Genomic_DNA"/>
</dbReference>
<dbReference type="InterPro" id="IPR036661">
    <property type="entry name" value="Luciferase-like_sf"/>
</dbReference>
<dbReference type="GO" id="GO:0016705">
    <property type="term" value="F:oxidoreductase activity, acting on paired donors, with incorporation or reduction of molecular oxygen"/>
    <property type="evidence" value="ECO:0007669"/>
    <property type="project" value="InterPro"/>
</dbReference>
<dbReference type="InterPro" id="IPR011251">
    <property type="entry name" value="Luciferase-like_dom"/>
</dbReference>
<gene>
    <name evidence="7" type="ORF">BCR35DRAFT_294039</name>
</gene>
<evidence type="ECO:0000313" key="8">
    <source>
        <dbReference type="Proteomes" id="UP000193467"/>
    </source>
</evidence>
<reference evidence="7 8" key="1">
    <citation type="submission" date="2016-07" db="EMBL/GenBank/DDBJ databases">
        <title>Pervasive Adenine N6-methylation of Active Genes in Fungi.</title>
        <authorList>
            <consortium name="DOE Joint Genome Institute"/>
            <person name="Mondo S.J."/>
            <person name="Dannebaum R.O."/>
            <person name="Kuo R.C."/>
            <person name="Labutti K."/>
            <person name="Haridas S."/>
            <person name="Kuo A."/>
            <person name="Salamov A."/>
            <person name="Ahrendt S.R."/>
            <person name="Lipzen A."/>
            <person name="Sullivan W."/>
            <person name="Andreopoulos W.B."/>
            <person name="Clum A."/>
            <person name="Lindquist E."/>
            <person name="Daum C."/>
            <person name="Ramamoorthy G.K."/>
            <person name="Gryganskyi A."/>
            <person name="Culley D."/>
            <person name="Magnuson J.K."/>
            <person name="James T.Y."/>
            <person name="O'Malley M.A."/>
            <person name="Stajich J.E."/>
            <person name="Spatafora J.W."/>
            <person name="Visel A."/>
            <person name="Grigoriev I.V."/>
        </authorList>
    </citation>
    <scope>NUCLEOTIDE SEQUENCE [LARGE SCALE GENOMIC DNA]</scope>
    <source>
        <strain evidence="7 8">62-1032</strain>
    </source>
</reference>
<protein>
    <submittedName>
        <fullName evidence="7">Luciferase-like domain-containing protein</fullName>
    </submittedName>
</protein>
<keyword evidence="2" id="KW-0288">FMN</keyword>
<dbReference type="AlphaFoldDB" id="A0A1Y2EMB7"/>
<dbReference type="SUPFAM" id="SSF51679">
    <property type="entry name" value="Bacterial luciferase-like"/>
    <property type="match status" value="1"/>
</dbReference>
<evidence type="ECO:0000313" key="7">
    <source>
        <dbReference type="EMBL" id="ORY72721.1"/>
    </source>
</evidence>
<dbReference type="Proteomes" id="UP000193467">
    <property type="component" value="Unassembled WGS sequence"/>
</dbReference>
<evidence type="ECO:0000256" key="4">
    <source>
        <dbReference type="ARBA" id="ARBA00023033"/>
    </source>
</evidence>
<comment type="caution">
    <text evidence="7">The sequence shown here is derived from an EMBL/GenBank/DDBJ whole genome shotgun (WGS) entry which is preliminary data.</text>
</comment>
<feature type="domain" description="Luciferase-like" evidence="6">
    <location>
        <begin position="53"/>
        <end position="415"/>
    </location>
</feature>
<dbReference type="InParanoid" id="A0A1Y2EMB7"/>
<dbReference type="STRING" id="106004.A0A1Y2EMB7"/>
<organism evidence="7 8">
    <name type="scientific">Leucosporidium creatinivorum</name>
    <dbReference type="NCBI Taxonomy" id="106004"/>
    <lineage>
        <taxon>Eukaryota</taxon>
        <taxon>Fungi</taxon>
        <taxon>Dikarya</taxon>
        <taxon>Basidiomycota</taxon>
        <taxon>Pucciniomycotina</taxon>
        <taxon>Microbotryomycetes</taxon>
        <taxon>Leucosporidiales</taxon>
        <taxon>Leucosporidium</taxon>
    </lineage>
</organism>
<evidence type="ECO:0000256" key="5">
    <source>
        <dbReference type="ARBA" id="ARBA00033748"/>
    </source>
</evidence>
<dbReference type="PANTHER" id="PTHR30011:SF16">
    <property type="entry name" value="C2H2 FINGER DOMAIN TRANSCRIPTION FACTOR (EUROFUNG)-RELATED"/>
    <property type="match status" value="1"/>
</dbReference>
<dbReference type="Pfam" id="PF00296">
    <property type="entry name" value="Bac_luciferase"/>
    <property type="match status" value="1"/>
</dbReference>
<dbReference type="NCBIfam" id="TIGR03860">
    <property type="entry name" value="FMN_nitrolo"/>
    <property type="match status" value="1"/>
</dbReference>
<dbReference type="PIRSF" id="PIRSF000337">
    <property type="entry name" value="NTA_MOA"/>
    <property type="match status" value="1"/>
</dbReference>
<keyword evidence="8" id="KW-1185">Reference proteome</keyword>
<keyword evidence="4" id="KW-0503">Monooxygenase</keyword>
<dbReference type="PANTHER" id="PTHR30011">
    <property type="entry name" value="ALKANESULFONATE MONOOXYGENASE-RELATED"/>
    <property type="match status" value="1"/>
</dbReference>
<comment type="similarity">
    <text evidence="5">Belongs to the NtaA/SnaA/DszA monooxygenase family.</text>
</comment>
<dbReference type="InterPro" id="IPR016215">
    <property type="entry name" value="NTA_MOA"/>
</dbReference>
<keyword evidence="1" id="KW-0285">Flavoprotein</keyword>
<accession>A0A1Y2EMB7</accession>
<proteinExistence type="inferred from homology"/>
<sequence>MVVGTDSLRGPQGAVSYPGELKAPFPKRKLILNAFECIVPSHVVPGTWVGERQGHKFDTIEYWQDLAKLLERGRFHGIFIADSYGFHDVYGGNLDVSLKAGLQVPKLDPMLIVTAMASVTESIAFGITSTTTYEAPYALARRFTTLDHFTKGRVGWNIVTSHLTSAARNFGLKEAVEHDKRYEIADEFMDVVYKLWESSWHDKAVKRDQEKGIWTEPALVRAINHSSPHFPDIPGPFISHPSPQRTPALYQAGSSGAGTTFGAKHAEAVFIAQPKPEIAAFKVSEYRAKVAALGRDPRALKIIASLLIFVAETDEAAEEKFAYYRSISDGEMALSFNASGTGTDWAQWGEDDELTPPEGSGGHAFLENQKRIAPHIKKWTRAVLREHLTLNRNGAIIVGSPATIANELERWIEVGDVDGFNLSHYDRYSCFEDIVNLLVPELQRRGLFQEDYPEVPQPKGATERVGLTAREGLVGVGQRHLHSSHYGYSHKWLETEEEAKDKWEAANAAKKA</sequence>
<dbReference type="GO" id="GO:0004497">
    <property type="term" value="F:monooxygenase activity"/>
    <property type="evidence" value="ECO:0007669"/>
    <property type="project" value="UniProtKB-KW"/>
</dbReference>
<evidence type="ECO:0000259" key="6">
    <source>
        <dbReference type="Pfam" id="PF00296"/>
    </source>
</evidence>
<evidence type="ECO:0000256" key="2">
    <source>
        <dbReference type="ARBA" id="ARBA00022643"/>
    </source>
</evidence>
<dbReference type="InterPro" id="IPR051260">
    <property type="entry name" value="Diverse_substr_monoxygenases"/>
</dbReference>
<evidence type="ECO:0000256" key="1">
    <source>
        <dbReference type="ARBA" id="ARBA00022630"/>
    </source>
</evidence>
<dbReference type="OrthoDB" id="2533523at2759"/>
<evidence type="ECO:0000256" key="3">
    <source>
        <dbReference type="ARBA" id="ARBA00023002"/>
    </source>
</evidence>
<keyword evidence="3" id="KW-0560">Oxidoreductase</keyword>
<dbReference type="Gene3D" id="3.20.20.30">
    <property type="entry name" value="Luciferase-like domain"/>
    <property type="match status" value="1"/>
</dbReference>